<organism evidence="3">
    <name type="scientific">Selaginella moellendorffii</name>
    <name type="common">Spikemoss</name>
    <dbReference type="NCBI Taxonomy" id="88036"/>
    <lineage>
        <taxon>Eukaryota</taxon>
        <taxon>Viridiplantae</taxon>
        <taxon>Streptophyta</taxon>
        <taxon>Embryophyta</taxon>
        <taxon>Tracheophyta</taxon>
        <taxon>Lycopodiopsida</taxon>
        <taxon>Selaginellales</taxon>
        <taxon>Selaginellaceae</taxon>
        <taxon>Selaginella</taxon>
    </lineage>
</organism>
<protein>
    <submittedName>
        <fullName evidence="2">Uncharacterized protein</fullName>
    </submittedName>
</protein>
<proteinExistence type="predicted"/>
<reference evidence="2 3" key="1">
    <citation type="journal article" date="2011" name="Science">
        <title>The Selaginella genome identifies genetic changes associated with the evolution of vascular plants.</title>
        <authorList>
            <person name="Banks J.A."/>
            <person name="Nishiyama T."/>
            <person name="Hasebe M."/>
            <person name="Bowman J.L."/>
            <person name="Gribskov M."/>
            <person name="dePamphilis C."/>
            <person name="Albert V.A."/>
            <person name="Aono N."/>
            <person name="Aoyama T."/>
            <person name="Ambrose B.A."/>
            <person name="Ashton N.W."/>
            <person name="Axtell M.J."/>
            <person name="Barker E."/>
            <person name="Barker M.S."/>
            <person name="Bennetzen J.L."/>
            <person name="Bonawitz N.D."/>
            <person name="Chapple C."/>
            <person name="Cheng C."/>
            <person name="Correa L.G."/>
            <person name="Dacre M."/>
            <person name="DeBarry J."/>
            <person name="Dreyer I."/>
            <person name="Elias M."/>
            <person name="Engstrom E.M."/>
            <person name="Estelle M."/>
            <person name="Feng L."/>
            <person name="Finet C."/>
            <person name="Floyd S.K."/>
            <person name="Frommer W.B."/>
            <person name="Fujita T."/>
            <person name="Gramzow L."/>
            <person name="Gutensohn M."/>
            <person name="Harholt J."/>
            <person name="Hattori M."/>
            <person name="Heyl A."/>
            <person name="Hirai T."/>
            <person name="Hiwatashi Y."/>
            <person name="Ishikawa M."/>
            <person name="Iwata M."/>
            <person name="Karol K.G."/>
            <person name="Koehler B."/>
            <person name="Kolukisaoglu U."/>
            <person name="Kubo M."/>
            <person name="Kurata T."/>
            <person name="Lalonde S."/>
            <person name="Li K."/>
            <person name="Li Y."/>
            <person name="Litt A."/>
            <person name="Lyons E."/>
            <person name="Manning G."/>
            <person name="Maruyama T."/>
            <person name="Michael T.P."/>
            <person name="Mikami K."/>
            <person name="Miyazaki S."/>
            <person name="Morinaga S."/>
            <person name="Murata T."/>
            <person name="Mueller-Roeber B."/>
            <person name="Nelson D.R."/>
            <person name="Obara M."/>
            <person name="Oguri Y."/>
            <person name="Olmstead R.G."/>
            <person name="Onodera N."/>
            <person name="Petersen B.L."/>
            <person name="Pils B."/>
            <person name="Prigge M."/>
            <person name="Rensing S.A."/>
            <person name="Riano-Pachon D.M."/>
            <person name="Roberts A.W."/>
            <person name="Sato Y."/>
            <person name="Scheller H.V."/>
            <person name="Schulz B."/>
            <person name="Schulz C."/>
            <person name="Shakirov E.V."/>
            <person name="Shibagaki N."/>
            <person name="Shinohara N."/>
            <person name="Shippen D.E."/>
            <person name="Soerensen I."/>
            <person name="Sotooka R."/>
            <person name="Sugimoto N."/>
            <person name="Sugita M."/>
            <person name="Sumikawa N."/>
            <person name="Tanurdzic M."/>
            <person name="Theissen G."/>
            <person name="Ulvskov P."/>
            <person name="Wakazuki S."/>
            <person name="Weng J.K."/>
            <person name="Willats W.W."/>
            <person name="Wipf D."/>
            <person name="Wolf P.G."/>
            <person name="Yang L."/>
            <person name="Zimmer A.D."/>
            <person name="Zhu Q."/>
            <person name="Mitros T."/>
            <person name="Hellsten U."/>
            <person name="Loque D."/>
            <person name="Otillar R."/>
            <person name="Salamov A."/>
            <person name="Schmutz J."/>
            <person name="Shapiro H."/>
            <person name="Lindquist E."/>
            <person name="Lucas S."/>
            <person name="Rokhsar D."/>
            <person name="Grigoriev I.V."/>
        </authorList>
    </citation>
    <scope>NUCLEOTIDE SEQUENCE [LARGE SCALE GENOMIC DNA]</scope>
</reference>
<dbReference type="Proteomes" id="UP000001514">
    <property type="component" value="Unassembled WGS sequence"/>
</dbReference>
<gene>
    <name evidence="2" type="ORF">SELMODRAFT_429038</name>
</gene>
<evidence type="ECO:0000256" key="1">
    <source>
        <dbReference type="SAM" id="MobiDB-lite"/>
    </source>
</evidence>
<sequence length="198" mass="21799">MFHYRQHHLADFPLWAGLCEPGGLQAERETTKEALRTLGRIIFTNVKSVVTVEVPVDKKNSARITMGQHMHAPQYVNIPERLNLHTDAADEAGQKRATNKAPRLILDNQQVTPAVVKQPPPKDNSKGQKDNQKRKEMSKKLILDCPNATTTKCEGNRQHKPAHCSDGDSDGGGSKGDDIGSFSHDCGLGLAEYGHRTS</sequence>
<evidence type="ECO:0000313" key="2">
    <source>
        <dbReference type="EMBL" id="EFJ08241.1"/>
    </source>
</evidence>
<feature type="region of interest" description="Disordered" evidence="1">
    <location>
        <begin position="91"/>
        <end position="187"/>
    </location>
</feature>
<dbReference type="KEGG" id="smo:SELMODRAFT_429038"/>
<dbReference type="Gramene" id="EFJ08241">
    <property type="protein sequence ID" value="EFJ08241"/>
    <property type="gene ID" value="SELMODRAFT_429038"/>
</dbReference>
<dbReference type="AlphaFoldDB" id="D8T4V2"/>
<name>D8T4V2_SELML</name>
<evidence type="ECO:0000313" key="3">
    <source>
        <dbReference type="Proteomes" id="UP000001514"/>
    </source>
</evidence>
<dbReference type="InParanoid" id="D8T4V2"/>
<keyword evidence="3" id="KW-1185">Reference proteome</keyword>
<feature type="compositionally biased region" description="Basic and acidic residues" evidence="1">
    <location>
        <begin position="123"/>
        <end position="142"/>
    </location>
</feature>
<dbReference type="EMBL" id="GL377675">
    <property type="protein sequence ID" value="EFJ08241.1"/>
    <property type="molecule type" value="Genomic_DNA"/>
</dbReference>
<dbReference type="HOGENOM" id="CLU_1380196_0_0_1"/>
<accession>D8T4V2</accession>